<feature type="compositionally biased region" description="Basic and acidic residues" evidence="2">
    <location>
        <begin position="1091"/>
        <end position="1102"/>
    </location>
</feature>
<feature type="compositionally biased region" description="Gly residues" evidence="2">
    <location>
        <begin position="33"/>
        <end position="46"/>
    </location>
</feature>
<feature type="compositionally biased region" description="Low complexity" evidence="2">
    <location>
        <begin position="965"/>
        <end position="974"/>
    </location>
</feature>
<evidence type="ECO:0000256" key="1">
    <source>
        <dbReference type="SAM" id="Coils"/>
    </source>
</evidence>
<feature type="compositionally biased region" description="Polar residues" evidence="2">
    <location>
        <begin position="1196"/>
        <end position="1205"/>
    </location>
</feature>
<comment type="caution">
    <text evidence="3">The sequence shown here is derived from an EMBL/GenBank/DDBJ whole genome shotgun (WGS) entry which is preliminary data.</text>
</comment>
<dbReference type="AlphaFoldDB" id="A0AAW0EWD8"/>
<feature type="region of interest" description="Disordered" evidence="2">
    <location>
        <begin position="132"/>
        <end position="188"/>
    </location>
</feature>
<feature type="compositionally biased region" description="Low complexity" evidence="2">
    <location>
        <begin position="1218"/>
        <end position="1229"/>
    </location>
</feature>
<feature type="region of interest" description="Disordered" evidence="2">
    <location>
        <begin position="1008"/>
        <end position="1039"/>
    </location>
</feature>
<keyword evidence="4" id="KW-1185">Reference proteome</keyword>
<protein>
    <submittedName>
        <fullName evidence="3">Uncharacterized protein</fullName>
    </submittedName>
</protein>
<name>A0AAW0EWD8_9TRYP</name>
<feature type="compositionally biased region" description="Pro residues" evidence="2">
    <location>
        <begin position="161"/>
        <end position="184"/>
    </location>
</feature>
<feature type="compositionally biased region" description="Polar residues" evidence="2">
    <location>
        <begin position="71"/>
        <end position="81"/>
    </location>
</feature>
<accession>A0AAW0EWD8</accession>
<feature type="compositionally biased region" description="Low complexity" evidence="2">
    <location>
        <begin position="22"/>
        <end position="32"/>
    </location>
</feature>
<feature type="compositionally biased region" description="Low complexity" evidence="2">
    <location>
        <begin position="104"/>
        <end position="114"/>
    </location>
</feature>
<proteinExistence type="predicted"/>
<evidence type="ECO:0000256" key="2">
    <source>
        <dbReference type="SAM" id="MobiDB-lite"/>
    </source>
</evidence>
<evidence type="ECO:0000313" key="3">
    <source>
        <dbReference type="EMBL" id="KAK7198640.1"/>
    </source>
</evidence>
<dbReference type="Proteomes" id="UP001430356">
    <property type="component" value="Unassembled WGS sequence"/>
</dbReference>
<evidence type="ECO:0000313" key="4">
    <source>
        <dbReference type="Proteomes" id="UP001430356"/>
    </source>
</evidence>
<feature type="compositionally biased region" description="Basic and acidic residues" evidence="2">
    <location>
        <begin position="1009"/>
        <end position="1019"/>
    </location>
</feature>
<feature type="compositionally biased region" description="Low complexity" evidence="2">
    <location>
        <begin position="1103"/>
        <end position="1128"/>
    </location>
</feature>
<organism evidence="3 4">
    <name type="scientific">Novymonas esmeraldas</name>
    <dbReference type="NCBI Taxonomy" id="1808958"/>
    <lineage>
        <taxon>Eukaryota</taxon>
        <taxon>Discoba</taxon>
        <taxon>Euglenozoa</taxon>
        <taxon>Kinetoplastea</taxon>
        <taxon>Metakinetoplastina</taxon>
        <taxon>Trypanosomatida</taxon>
        <taxon>Trypanosomatidae</taxon>
        <taxon>Novymonas</taxon>
    </lineage>
</organism>
<feature type="region of interest" description="Disordered" evidence="2">
    <location>
        <begin position="1070"/>
        <end position="1205"/>
    </location>
</feature>
<feature type="compositionally biased region" description="Polar residues" evidence="2">
    <location>
        <begin position="952"/>
        <end position="964"/>
    </location>
</feature>
<reference evidence="3 4" key="1">
    <citation type="journal article" date="2021" name="MBio">
        <title>A New Model Trypanosomatid, Novymonas esmeraldas: Genomic Perception of Its 'Candidatus Pandoraea novymonadis' Endosymbiont.</title>
        <authorList>
            <person name="Zakharova A."/>
            <person name="Saura A."/>
            <person name="Butenko A."/>
            <person name="Podesvova L."/>
            <person name="Warmusova S."/>
            <person name="Kostygov A.Y."/>
            <person name="Nenarokova A."/>
            <person name="Lukes J."/>
            <person name="Opperdoes F.R."/>
            <person name="Yurchenko V."/>
        </authorList>
    </citation>
    <scope>NUCLEOTIDE SEQUENCE [LARGE SCALE GENOMIC DNA]</scope>
    <source>
        <strain evidence="3 4">E262AT.01</strain>
    </source>
</reference>
<dbReference type="EMBL" id="JAECZO010000164">
    <property type="protein sequence ID" value="KAK7198640.1"/>
    <property type="molecule type" value="Genomic_DNA"/>
</dbReference>
<feature type="coiled-coil region" evidence="1">
    <location>
        <begin position="229"/>
        <end position="259"/>
    </location>
</feature>
<gene>
    <name evidence="3" type="ORF">NESM_000827600</name>
</gene>
<feature type="region of interest" description="Disordered" evidence="2">
    <location>
        <begin position="1210"/>
        <end position="1229"/>
    </location>
</feature>
<keyword evidence="1" id="KW-0175">Coiled coil</keyword>
<sequence>MNVDDPFANDLAGFRSIVTEMGRPTSSSPSPVSGGGGGGVSRGGGTAASPPFPSGLSTRSVGSPAGLGAASPTSVMGSSGVATLFGPSPTSAPVAGRRARQATPGAPGVLAASPSSAAPSVAAAVGVRGDVVPASSPLSWLDDIDAAPPPSARTAVLPGRPGAPPPHRPPGPTPSSSPLSPPPAAAQHEQLPSFLDSAFSTTSSPAMAAAHALPTRTSSAGTAATSAAAVEAERKKKELRDLYATLDAVVEEERRLQERLDSRQVKEEGELLVLETSVLVKTSELEERTHELVLQRAALQRHTEERLEALRERYAKEAAAQAAEVRSLDGARFEKQLQVVRDRRVSTEESLRELREHAALLLHTEPYSDAGVRVALARAASSSTAGVDTPGAAGEAAAAETAADSQIEGAVERAVALLRTYCDQRLLYARDRLVDHVHASALDAAHTVRRGREQAWMADAVEHKERFSRHTVEMMERCMAFYKERALLKQENMSALQADARQAAAELRRHAAGRLQDLLRDVTAKIELSTQRHSDSAAGACAQLHAKANTVLEGDLSLADARRRELESRLLTEAHARRQRHLVEETSLTEQLQRLRRSSEEACRSSFQTLRDAAGATSTERAEPLHEEVLGLKSAVVDRLHSRGSHVPSARSSARLNAEELAHAVRTSLTQEAALQQAASSARQRCTELRRSVAESCGTEVVERLRQARCVQHARQSRIDSVAKAWSAAHRQNLAAACSLILPVSGNTAGSVDAEYTSDTYAAPQDVTSAALLDVLVNKLQARDEVRRVSLASRRQGTAALLRRLEEMREGQVAVQERCTAVWSAALAQVVQQRATHEAELEIGKSLAEVVAAHRQVDRERRATERGCRRIAEMTAHARDDALSHRLCAPLPLAPQPARGAAAEDGQSQLLGSLDANILRKAVSSNNNFTAVHVSTNVAATTAAHKSAAGTRVSSPRTTFSTASPALPAALPARPEGRHPPSVAELDWAANTQPWSAALLRAEQQLPHDGGDAAADEHAASAPPPLSLSPDDPQRTRHAFDSTCIGDAHLQGDATARVSSVARLCRHPADTPFETASGRPPSHRRTGSARAAHDDTADEKQHSASSSRHAARRPPASSTWTDSDSTPSARHRGVEARSAGVSARGWHSRADSAVPGAARSQPTWSTLEEYRSSSADPPGVLAPSLDETHLSATPHAGTSASLDTSGDSFLELLSCNDSPASSSSPPALL</sequence>
<feature type="region of interest" description="Disordered" evidence="2">
    <location>
        <begin position="18"/>
        <end position="114"/>
    </location>
</feature>
<feature type="region of interest" description="Disordered" evidence="2">
    <location>
        <begin position="948"/>
        <end position="982"/>
    </location>
</feature>